<protein>
    <submittedName>
        <fullName evidence="2">DUF4007 family protein</fullName>
    </submittedName>
</protein>
<feature type="domain" description="DUF4007" evidence="1">
    <location>
        <begin position="8"/>
        <end position="133"/>
    </location>
</feature>
<dbReference type="OrthoDB" id="747541at2"/>
<dbReference type="RefSeq" id="WP_121091441.1">
    <property type="nucleotide sequence ID" value="NZ_RBZU01000022.1"/>
</dbReference>
<dbReference type="EMBL" id="RBZU01000022">
    <property type="protein sequence ID" value="RKP44085.1"/>
    <property type="molecule type" value="Genomic_DNA"/>
</dbReference>
<dbReference type="AlphaFoldDB" id="A0A494WZY1"/>
<gene>
    <name evidence="2" type="ORF">D7S86_28120</name>
</gene>
<keyword evidence="3" id="KW-1185">Reference proteome</keyword>
<evidence type="ECO:0000259" key="1">
    <source>
        <dbReference type="Pfam" id="PF13182"/>
    </source>
</evidence>
<dbReference type="Proteomes" id="UP000270342">
    <property type="component" value="Unassembled WGS sequence"/>
</dbReference>
<reference evidence="2 3" key="1">
    <citation type="submission" date="2018-10" db="EMBL/GenBank/DDBJ databases">
        <title>Robbsia sp. DHC34, isolated from soil.</title>
        <authorList>
            <person name="Gao Z.-H."/>
            <person name="Qiu L.-H."/>
        </authorList>
    </citation>
    <scope>NUCLEOTIDE SEQUENCE [LARGE SCALE GENOMIC DNA]</scope>
    <source>
        <strain evidence="2 3">DHC34</strain>
    </source>
</reference>
<proteinExistence type="predicted"/>
<sequence>MEFTAERFSGHESFVCRYGWLRKLFDAVKESSEILRNDSEATERLGIGRNMVRSLQFWGEATGVIQTAPVDAKGHVPGPTGRLLFGDNGWDPFLERPESLWLLHWWICANANIAAWNVVFGDASMARFEKADEVAAGIVFDKVNSRADK</sequence>
<dbReference type="InterPro" id="IPR025248">
    <property type="entry name" value="DUF4007"/>
</dbReference>
<organism evidence="2 3">
    <name type="scientific">Pararobbsia silviterrae</name>
    <dbReference type="NCBI Taxonomy" id="1792498"/>
    <lineage>
        <taxon>Bacteria</taxon>
        <taxon>Pseudomonadati</taxon>
        <taxon>Pseudomonadota</taxon>
        <taxon>Betaproteobacteria</taxon>
        <taxon>Burkholderiales</taxon>
        <taxon>Burkholderiaceae</taxon>
        <taxon>Pararobbsia</taxon>
    </lineage>
</organism>
<accession>A0A494WZY1</accession>
<dbReference type="Pfam" id="PF13182">
    <property type="entry name" value="DUF4007"/>
    <property type="match status" value="1"/>
</dbReference>
<evidence type="ECO:0000313" key="3">
    <source>
        <dbReference type="Proteomes" id="UP000270342"/>
    </source>
</evidence>
<comment type="caution">
    <text evidence="2">The sequence shown here is derived from an EMBL/GenBank/DDBJ whole genome shotgun (WGS) entry which is preliminary data.</text>
</comment>
<evidence type="ECO:0000313" key="2">
    <source>
        <dbReference type="EMBL" id="RKP44085.1"/>
    </source>
</evidence>
<name>A0A494WZY1_9BURK</name>